<sequence>MTMPPRVQPTEDRPPGRDPVSPPPGGGPSITGEILTWEIEERPNGYDVLVGYDETGRAVTGAPIGQTIFRDSGDDSKYSLTRAFEQAREQWTTILQLREESLTKDSPLGQYGPAHLLDDSQWEHYLKTTGEAPSDITGKYRSKYLSSPSEIEAAWNIFNPDVSLAEALGQKWEGGVIPSWFAQKHGISSPQEPRIGRPPFPQQVPWAGPPTPGFLTELTGLERGQPLEARPTKFASGQLLSRLTPSQLQGVGGYVNWAAGQVSGAPASFEDWFRGSQRLLPTSVPRGTVRWSPSQYRV</sequence>
<name>A0A0F9VK47_9ZZZZ</name>
<comment type="caution">
    <text evidence="2">The sequence shown here is derived from an EMBL/GenBank/DDBJ whole genome shotgun (WGS) entry which is preliminary data.</text>
</comment>
<organism evidence="2">
    <name type="scientific">marine sediment metagenome</name>
    <dbReference type="NCBI Taxonomy" id="412755"/>
    <lineage>
        <taxon>unclassified sequences</taxon>
        <taxon>metagenomes</taxon>
        <taxon>ecological metagenomes</taxon>
    </lineage>
</organism>
<gene>
    <name evidence="2" type="ORF">LCGC14_0396680</name>
</gene>
<accession>A0A0F9VK47</accession>
<protein>
    <submittedName>
        <fullName evidence="2">Uncharacterized protein</fullName>
    </submittedName>
</protein>
<evidence type="ECO:0000313" key="2">
    <source>
        <dbReference type="EMBL" id="KKN73866.1"/>
    </source>
</evidence>
<dbReference type="EMBL" id="LAZR01000336">
    <property type="protein sequence ID" value="KKN73866.1"/>
    <property type="molecule type" value="Genomic_DNA"/>
</dbReference>
<feature type="region of interest" description="Disordered" evidence="1">
    <location>
        <begin position="1"/>
        <end position="31"/>
    </location>
</feature>
<evidence type="ECO:0000256" key="1">
    <source>
        <dbReference type="SAM" id="MobiDB-lite"/>
    </source>
</evidence>
<reference evidence="2" key="1">
    <citation type="journal article" date="2015" name="Nature">
        <title>Complex archaea that bridge the gap between prokaryotes and eukaryotes.</title>
        <authorList>
            <person name="Spang A."/>
            <person name="Saw J.H."/>
            <person name="Jorgensen S.L."/>
            <person name="Zaremba-Niedzwiedzka K."/>
            <person name="Martijn J."/>
            <person name="Lind A.E."/>
            <person name="van Eijk R."/>
            <person name="Schleper C."/>
            <person name="Guy L."/>
            <person name="Ettema T.J."/>
        </authorList>
    </citation>
    <scope>NUCLEOTIDE SEQUENCE</scope>
</reference>
<dbReference type="AlphaFoldDB" id="A0A0F9VK47"/>
<proteinExistence type="predicted"/>